<dbReference type="STRING" id="897.B2D07_15975"/>
<sequence>MLSIRKIGVFGRTYRHLNRYRHILGILIKYGFGDLIERLNIDQYIETGLQMLSSSKRSTVPGHHKLTRAERVRMAVEELGPTYIKLGQLLSTRSDFLPPHYIDELSKLQDEVPPFPFAEVRTVFESEFHRPPEELFATFAPEPFASASIGQVHKAVTRNGDIVAVKVQRPGIQQTIEVDVEIMLHLATLMERNIEEAAFHRPVKIVEEFARSIEKEIDYTIEAGHIERFARQFLSVDALYVPKVFREMTTERILTMEFVKGIKISRTSALEAAGLDKRRVVDLGADLLLRQVFDYGFFHADPHPGNILVLPGHVICLLDFGMMGSLDRYTKKAFVDLIYGAARRDEFRTAQVLLRLTSWETEPDVRLLERDVADMMGQYLYRPLKDIKVNKLLQDLLALTSRHHLRIPPDLFLMLKAFSSVEGIARLLNPEFDMVARAVPFLKREKMARFRPERIAEEILSVSGDLAAFFQQFPREALEVVRLMKRQRLTVRFEHHGLENLIETHDRISNKLSFAIITAALIIGSAIIVIAKIPPLFFGISLIGIIVFIAAAVLGLWLIFAIMRKKRI</sequence>
<dbReference type="InterPro" id="IPR011009">
    <property type="entry name" value="Kinase-like_dom_sf"/>
</dbReference>
<keyword evidence="5" id="KW-1185">Reference proteome</keyword>
<dbReference type="PANTHER" id="PTHR10566:SF113">
    <property type="entry name" value="PROTEIN ACTIVITY OF BC1 COMPLEX KINASE 7, CHLOROPLASTIC"/>
    <property type="match status" value="1"/>
</dbReference>
<dbReference type="Proteomes" id="UP000014977">
    <property type="component" value="Unassembled WGS sequence"/>
</dbReference>
<dbReference type="AlphaFoldDB" id="S7TH73"/>
<evidence type="ECO:0000256" key="2">
    <source>
        <dbReference type="SAM" id="Phobius"/>
    </source>
</evidence>
<reference evidence="4 5" key="1">
    <citation type="journal article" date="2013" name="Genome Announc.">
        <title>Draft genome sequences for three mercury-methylating, sulfate-reducing bacteria.</title>
        <authorList>
            <person name="Brown S.D."/>
            <person name="Hurt R.A.Jr."/>
            <person name="Gilmour C.C."/>
            <person name="Elias D.A."/>
        </authorList>
    </citation>
    <scope>NUCLEOTIDE SEQUENCE [LARGE SCALE GENOMIC DNA]</scope>
    <source>
        <strain evidence="4 5">DSM 2059</strain>
    </source>
</reference>
<evidence type="ECO:0000313" key="4">
    <source>
        <dbReference type="EMBL" id="EPR35960.1"/>
    </source>
</evidence>
<feature type="domain" description="ABC1 atypical kinase-like" evidence="3">
    <location>
        <begin position="107"/>
        <end position="351"/>
    </location>
</feature>
<dbReference type="EMBL" id="ATHJ01000105">
    <property type="protein sequence ID" value="EPR35960.1"/>
    <property type="molecule type" value="Genomic_DNA"/>
</dbReference>
<feature type="transmembrane region" description="Helical" evidence="2">
    <location>
        <begin position="537"/>
        <end position="562"/>
    </location>
</feature>
<dbReference type="InterPro" id="IPR004147">
    <property type="entry name" value="ABC1_dom"/>
</dbReference>
<evidence type="ECO:0000259" key="3">
    <source>
        <dbReference type="Pfam" id="PF03109"/>
    </source>
</evidence>
<comment type="similarity">
    <text evidence="1">Belongs to the protein kinase superfamily. ADCK protein kinase family.</text>
</comment>
<dbReference type="CDD" id="cd05121">
    <property type="entry name" value="ABC1_ADCK3-like"/>
    <property type="match status" value="1"/>
</dbReference>
<evidence type="ECO:0000256" key="1">
    <source>
        <dbReference type="ARBA" id="ARBA00009670"/>
    </source>
</evidence>
<dbReference type="Pfam" id="PF03109">
    <property type="entry name" value="ABC1"/>
    <property type="match status" value="1"/>
</dbReference>
<proteinExistence type="inferred from homology"/>
<dbReference type="InterPro" id="IPR050154">
    <property type="entry name" value="UbiB_kinase"/>
</dbReference>
<accession>S7TH73</accession>
<dbReference type="SUPFAM" id="SSF56112">
    <property type="entry name" value="Protein kinase-like (PK-like)"/>
    <property type="match status" value="1"/>
</dbReference>
<dbReference type="PATRIC" id="fig|1121405.3.peg.3385"/>
<feature type="transmembrane region" description="Helical" evidence="2">
    <location>
        <begin position="512"/>
        <end position="531"/>
    </location>
</feature>
<dbReference type="OrthoDB" id="9795390at2"/>
<gene>
    <name evidence="4" type="ORF">dsmv_0665</name>
</gene>
<dbReference type="eggNOG" id="COG0661">
    <property type="taxonomic scope" value="Bacteria"/>
</dbReference>
<evidence type="ECO:0000313" key="5">
    <source>
        <dbReference type="Proteomes" id="UP000014977"/>
    </source>
</evidence>
<protein>
    <submittedName>
        <fullName evidence="4">ABC-1 domain-containing protein</fullName>
    </submittedName>
</protein>
<name>S7TH73_DESML</name>
<dbReference type="PANTHER" id="PTHR10566">
    <property type="entry name" value="CHAPERONE-ACTIVITY OF BC1 COMPLEX CABC1 -RELATED"/>
    <property type="match status" value="1"/>
</dbReference>
<keyword evidence="2" id="KW-0472">Membrane</keyword>
<comment type="caution">
    <text evidence="4">The sequence shown here is derived from an EMBL/GenBank/DDBJ whole genome shotgun (WGS) entry which is preliminary data.</text>
</comment>
<keyword evidence="2" id="KW-0812">Transmembrane</keyword>
<keyword evidence="2" id="KW-1133">Transmembrane helix</keyword>
<organism evidence="4 5">
    <name type="scientific">Desulfococcus multivorans DSM 2059</name>
    <dbReference type="NCBI Taxonomy" id="1121405"/>
    <lineage>
        <taxon>Bacteria</taxon>
        <taxon>Pseudomonadati</taxon>
        <taxon>Thermodesulfobacteriota</taxon>
        <taxon>Desulfobacteria</taxon>
        <taxon>Desulfobacterales</taxon>
        <taxon>Desulfococcaceae</taxon>
        <taxon>Desulfococcus</taxon>
    </lineage>
</organism>